<name>A0A4R2E5Q6_9BACT</name>
<dbReference type="SUPFAM" id="SSF141066">
    <property type="entry name" value="ICP-like"/>
    <property type="match status" value="1"/>
</dbReference>
<evidence type="ECO:0000256" key="1">
    <source>
        <dbReference type="ARBA" id="ARBA00022690"/>
    </source>
</evidence>
<evidence type="ECO:0000313" key="4">
    <source>
        <dbReference type="EMBL" id="TCN63738.1"/>
    </source>
</evidence>
<dbReference type="OrthoDB" id="670336at2"/>
<dbReference type="InterPro" id="IPR036331">
    <property type="entry name" value="Chagasin-like_sf"/>
</dbReference>
<protein>
    <submittedName>
        <fullName evidence="4">Putative secreted protein</fullName>
    </submittedName>
</protein>
<proteinExistence type="predicted"/>
<dbReference type="InterPro" id="IPR052781">
    <property type="entry name" value="Cys_protease_inhibitor_I42"/>
</dbReference>
<feature type="domain" description="Proteinase inhibitor I42 chagasin" evidence="3">
    <location>
        <begin position="31"/>
        <end position="117"/>
    </location>
</feature>
<comment type="caution">
    <text evidence="4">The sequence shown here is derived from an EMBL/GenBank/DDBJ whole genome shotgun (WGS) entry which is preliminary data.</text>
</comment>
<dbReference type="InterPro" id="IPR018990">
    <property type="entry name" value="Prot_inh_I42_chagasin"/>
</dbReference>
<dbReference type="PANTHER" id="PTHR36530">
    <property type="entry name" value="INHIBITOR OF CYSTEINE PEPTIDASE"/>
    <property type="match status" value="1"/>
</dbReference>
<reference evidence="4 5" key="1">
    <citation type="submission" date="2019-03" db="EMBL/GenBank/DDBJ databases">
        <title>Genomic Encyclopedia of Archaeal and Bacterial Type Strains, Phase II (KMG-II): from individual species to whole genera.</title>
        <authorList>
            <person name="Goeker M."/>
        </authorList>
    </citation>
    <scope>NUCLEOTIDE SEQUENCE [LARGE SCALE GENOMIC DNA]</scope>
    <source>
        <strain evidence="4 5">RL-C</strain>
    </source>
</reference>
<dbReference type="PANTHER" id="PTHR36530:SF1">
    <property type="entry name" value="AMOEBIASIN-1"/>
    <property type="match status" value="1"/>
</dbReference>
<dbReference type="GO" id="GO:0004869">
    <property type="term" value="F:cysteine-type endopeptidase inhibitor activity"/>
    <property type="evidence" value="ECO:0007669"/>
    <property type="project" value="UniProtKB-KW"/>
</dbReference>
<evidence type="ECO:0000259" key="3">
    <source>
        <dbReference type="Pfam" id="PF09394"/>
    </source>
</evidence>
<evidence type="ECO:0000313" key="5">
    <source>
        <dbReference type="Proteomes" id="UP000294830"/>
    </source>
</evidence>
<keyword evidence="5" id="KW-1185">Reference proteome</keyword>
<sequence length="121" mass="13220">MTNFFCLAALIAALTPQNGNDSKSSTPSYVVKENETFKVELLSNPSTGYAWYIAKKGGSTGVDSVGHSYHVAYVGMPSTGGKETFEFKGVSKGISTLTLYYTRPWEKDKPAQIREIVVEVK</sequence>
<accession>A0A4R2E5Q6</accession>
<dbReference type="AlphaFoldDB" id="A0A4R2E5Q6"/>
<dbReference type="RefSeq" id="WP_131840173.1">
    <property type="nucleotide sequence ID" value="NZ_SLWB01000015.1"/>
</dbReference>
<evidence type="ECO:0000256" key="2">
    <source>
        <dbReference type="ARBA" id="ARBA00022704"/>
    </source>
</evidence>
<dbReference type="Proteomes" id="UP000294830">
    <property type="component" value="Unassembled WGS sequence"/>
</dbReference>
<keyword evidence="1" id="KW-0646">Protease inhibitor</keyword>
<dbReference type="EMBL" id="SLWB01000015">
    <property type="protein sequence ID" value="TCN63738.1"/>
    <property type="molecule type" value="Genomic_DNA"/>
</dbReference>
<gene>
    <name evidence="4" type="ORF">CLV25_11588</name>
</gene>
<keyword evidence="2" id="KW-0789">Thiol protease inhibitor</keyword>
<organism evidence="4 5">
    <name type="scientific">Acetobacteroides hydrogenigenes</name>
    <dbReference type="NCBI Taxonomy" id="979970"/>
    <lineage>
        <taxon>Bacteria</taxon>
        <taxon>Pseudomonadati</taxon>
        <taxon>Bacteroidota</taxon>
        <taxon>Bacteroidia</taxon>
        <taxon>Bacteroidales</taxon>
        <taxon>Rikenellaceae</taxon>
        <taxon>Acetobacteroides</taxon>
    </lineage>
</organism>
<dbReference type="Pfam" id="PF09394">
    <property type="entry name" value="Inhibitor_I42"/>
    <property type="match status" value="1"/>
</dbReference>
<dbReference type="Gene3D" id="2.60.40.2020">
    <property type="match status" value="1"/>
</dbReference>